<evidence type="ECO:0000256" key="1">
    <source>
        <dbReference type="SAM" id="MobiDB-lite"/>
    </source>
</evidence>
<sequence>MRTRYPQSSPYQNEREQMRNELGVRGVGEDSDYDLPPGHWSDDQEMQDIYGRRFSRQAGSEGQRQSGEQRAGGQRGRPGEEALRPAGRRGYREDETSRYGGEDYTTDPFGRDEPRFGGAYGAPGEYGSGRGERDFGGRDFDEAPYDQSYALRRGFGRGNAGGGGERGGQRGGESGGGSRGRSQPGHWGADQGDLRSTLASGSSSGYGVNAGGQAWSDVARDRKGPRGYVRSDERIREFICERLAQHHRLDVSDVGVEVREGCVTLEGTVPERSMKYAIEETADNCWGVRDVVNHIRVAPRGGWSGEGGGGAWGGAGSERGMGSAVGASEADPQAVASVAGGPQSKE</sequence>
<gene>
    <name evidence="3" type="ORF">C7389_11598</name>
</gene>
<feature type="compositionally biased region" description="Gly residues" evidence="1">
    <location>
        <begin position="302"/>
        <end position="319"/>
    </location>
</feature>
<dbReference type="PANTHER" id="PTHR34606">
    <property type="entry name" value="BON DOMAIN-CONTAINING PROTEIN"/>
    <property type="match status" value="1"/>
</dbReference>
<dbReference type="AlphaFoldDB" id="A0A4R6DTG3"/>
<feature type="compositionally biased region" description="Basic and acidic residues" evidence="1">
    <location>
        <begin position="90"/>
        <end position="101"/>
    </location>
</feature>
<dbReference type="Pfam" id="PF04972">
    <property type="entry name" value="BON"/>
    <property type="match status" value="1"/>
</dbReference>
<proteinExistence type="predicted"/>
<evidence type="ECO:0000313" key="3">
    <source>
        <dbReference type="EMBL" id="TDN48431.1"/>
    </source>
</evidence>
<dbReference type="PROSITE" id="PS50914">
    <property type="entry name" value="BON"/>
    <property type="match status" value="1"/>
</dbReference>
<dbReference type="RefSeq" id="WP_211342522.1">
    <property type="nucleotide sequence ID" value="NZ_SNVV01000015.1"/>
</dbReference>
<feature type="compositionally biased region" description="Polar residues" evidence="1">
    <location>
        <begin position="197"/>
        <end position="206"/>
    </location>
</feature>
<dbReference type="InterPro" id="IPR051686">
    <property type="entry name" value="Lipoprotein_DolP"/>
</dbReference>
<feature type="compositionally biased region" description="Gly residues" evidence="1">
    <location>
        <begin position="118"/>
        <end position="129"/>
    </location>
</feature>
<dbReference type="Gene3D" id="3.30.1340.30">
    <property type="match status" value="1"/>
</dbReference>
<feature type="region of interest" description="Disordered" evidence="1">
    <location>
        <begin position="1"/>
        <end position="212"/>
    </location>
</feature>
<feature type="compositionally biased region" description="Polar residues" evidence="1">
    <location>
        <begin position="57"/>
        <end position="68"/>
    </location>
</feature>
<protein>
    <submittedName>
        <fullName evidence="3">BON domain-containing protein</fullName>
    </submittedName>
</protein>
<feature type="compositionally biased region" description="Basic and acidic residues" evidence="1">
    <location>
        <begin position="130"/>
        <end position="141"/>
    </location>
</feature>
<feature type="region of interest" description="Disordered" evidence="1">
    <location>
        <begin position="302"/>
        <end position="346"/>
    </location>
</feature>
<feature type="domain" description="BON" evidence="2">
    <location>
        <begin position="231"/>
        <end position="299"/>
    </location>
</feature>
<dbReference type="InterPro" id="IPR007055">
    <property type="entry name" value="BON_dom"/>
</dbReference>
<name>A0A4R6DTG3_9RHOO</name>
<organism evidence="3 4">
    <name type="scientific">Azoarcus indigens</name>
    <dbReference type="NCBI Taxonomy" id="29545"/>
    <lineage>
        <taxon>Bacteria</taxon>
        <taxon>Pseudomonadati</taxon>
        <taxon>Pseudomonadota</taxon>
        <taxon>Betaproteobacteria</taxon>
        <taxon>Rhodocyclales</taxon>
        <taxon>Zoogloeaceae</taxon>
        <taxon>Azoarcus</taxon>
    </lineage>
</organism>
<reference evidence="3 4" key="1">
    <citation type="submission" date="2019-03" db="EMBL/GenBank/DDBJ databases">
        <title>Genomic Encyclopedia of Type Strains, Phase IV (KMG-IV): sequencing the most valuable type-strain genomes for metagenomic binning, comparative biology and taxonomic classification.</title>
        <authorList>
            <person name="Goeker M."/>
        </authorList>
    </citation>
    <scope>NUCLEOTIDE SEQUENCE [LARGE SCALE GENOMIC DNA]</scope>
    <source>
        <strain evidence="3 4">DSM 12121</strain>
    </source>
</reference>
<accession>A0A4R6DTG3</accession>
<dbReference type="EMBL" id="SNVV01000015">
    <property type="protein sequence ID" value="TDN48431.1"/>
    <property type="molecule type" value="Genomic_DNA"/>
</dbReference>
<evidence type="ECO:0000259" key="2">
    <source>
        <dbReference type="PROSITE" id="PS50914"/>
    </source>
</evidence>
<feature type="compositionally biased region" description="Polar residues" evidence="1">
    <location>
        <begin position="1"/>
        <end position="12"/>
    </location>
</feature>
<feature type="compositionally biased region" description="Gly residues" evidence="1">
    <location>
        <begin position="156"/>
        <end position="179"/>
    </location>
</feature>
<dbReference type="Proteomes" id="UP000295129">
    <property type="component" value="Unassembled WGS sequence"/>
</dbReference>
<keyword evidence="4" id="KW-1185">Reference proteome</keyword>
<comment type="caution">
    <text evidence="3">The sequence shown here is derived from an EMBL/GenBank/DDBJ whole genome shotgun (WGS) entry which is preliminary data.</text>
</comment>
<evidence type="ECO:0000313" key="4">
    <source>
        <dbReference type="Proteomes" id="UP000295129"/>
    </source>
</evidence>
<dbReference type="PANTHER" id="PTHR34606:SF15">
    <property type="entry name" value="BON DOMAIN-CONTAINING PROTEIN"/>
    <property type="match status" value="1"/>
</dbReference>